<keyword evidence="6" id="KW-0503">Monooxygenase</keyword>
<keyword evidence="4" id="KW-0560">Oxidoreductase</keyword>
<evidence type="ECO:0000256" key="2">
    <source>
        <dbReference type="ARBA" id="ARBA00022617"/>
    </source>
</evidence>
<dbReference type="GO" id="GO:0004508">
    <property type="term" value="F:steroid 17-alpha-monooxygenase activity"/>
    <property type="evidence" value="ECO:0007669"/>
    <property type="project" value="TreeGrafter"/>
</dbReference>
<comment type="similarity">
    <text evidence="1">Belongs to the cytochrome P450 family.</text>
</comment>
<dbReference type="GO" id="GO:0020037">
    <property type="term" value="F:heme binding"/>
    <property type="evidence" value="ECO:0007669"/>
    <property type="project" value="InterPro"/>
</dbReference>
<dbReference type="OrthoDB" id="1055148at2759"/>
<evidence type="ECO:0000256" key="1">
    <source>
        <dbReference type="ARBA" id="ARBA00010617"/>
    </source>
</evidence>
<dbReference type="AlphaFoldDB" id="A0A4Y2QQE4"/>
<reference evidence="8 9" key="1">
    <citation type="journal article" date="2019" name="Sci. Rep.">
        <title>Orb-weaving spider Araneus ventricosus genome elucidates the spidroin gene catalogue.</title>
        <authorList>
            <person name="Kono N."/>
            <person name="Nakamura H."/>
            <person name="Ohtoshi R."/>
            <person name="Moran D.A.P."/>
            <person name="Shinohara A."/>
            <person name="Yoshida Y."/>
            <person name="Fujiwara M."/>
            <person name="Mori M."/>
            <person name="Tomita M."/>
            <person name="Arakawa K."/>
        </authorList>
    </citation>
    <scope>NUCLEOTIDE SEQUENCE [LARGE SCALE GENOMIC DNA]</scope>
</reference>
<gene>
    <name evidence="8" type="primary">Cyp18a1_12</name>
    <name evidence="8" type="ORF">AVEN_240460_1</name>
</gene>
<keyword evidence="7" id="KW-0812">Transmembrane</keyword>
<sequence>MLLDYILSVRYEVWLAVGITVFISIICSLFRRSRRNFLPGPWGLPVVGYIPFLSKDVHLNFINLAKKYGDVFSLRLGSALVVVLNDTASIRDAFSKQEFLGRPPKSSFSLFGVKRVKRPPLVWCRNAYQEGCKAGRGQPRAGVVRKLGEDASSGICLVILP</sequence>
<keyword evidence="5" id="KW-0408">Iron</keyword>
<dbReference type="GO" id="GO:0005506">
    <property type="term" value="F:iron ion binding"/>
    <property type="evidence" value="ECO:0007669"/>
    <property type="project" value="InterPro"/>
</dbReference>
<dbReference type="GO" id="GO:0042446">
    <property type="term" value="P:hormone biosynthetic process"/>
    <property type="evidence" value="ECO:0007669"/>
    <property type="project" value="TreeGrafter"/>
</dbReference>
<dbReference type="InterPro" id="IPR036396">
    <property type="entry name" value="Cyt_P450_sf"/>
</dbReference>
<keyword evidence="7" id="KW-0472">Membrane</keyword>
<dbReference type="SUPFAM" id="SSF48264">
    <property type="entry name" value="Cytochrome P450"/>
    <property type="match status" value="1"/>
</dbReference>
<protein>
    <submittedName>
        <fullName evidence="8">Cytochrome P450 18a1</fullName>
    </submittedName>
</protein>
<evidence type="ECO:0000313" key="8">
    <source>
        <dbReference type="EMBL" id="GBN65478.1"/>
    </source>
</evidence>
<dbReference type="InterPro" id="IPR001128">
    <property type="entry name" value="Cyt_P450"/>
</dbReference>
<dbReference type="Pfam" id="PF00067">
    <property type="entry name" value="p450"/>
    <property type="match status" value="1"/>
</dbReference>
<dbReference type="GO" id="GO:0042448">
    <property type="term" value="P:progesterone metabolic process"/>
    <property type="evidence" value="ECO:0007669"/>
    <property type="project" value="TreeGrafter"/>
</dbReference>
<evidence type="ECO:0000256" key="5">
    <source>
        <dbReference type="ARBA" id="ARBA00023004"/>
    </source>
</evidence>
<accession>A0A4Y2QQE4</accession>
<keyword evidence="2" id="KW-0349">Heme</keyword>
<evidence type="ECO:0000313" key="9">
    <source>
        <dbReference type="Proteomes" id="UP000499080"/>
    </source>
</evidence>
<keyword evidence="3" id="KW-0479">Metal-binding</keyword>
<evidence type="ECO:0000256" key="7">
    <source>
        <dbReference type="SAM" id="Phobius"/>
    </source>
</evidence>
<feature type="transmembrane region" description="Helical" evidence="7">
    <location>
        <begin position="12"/>
        <end position="30"/>
    </location>
</feature>
<dbReference type="Gene3D" id="1.10.630.10">
    <property type="entry name" value="Cytochrome P450"/>
    <property type="match status" value="1"/>
</dbReference>
<name>A0A4Y2QQE4_ARAVE</name>
<organism evidence="8 9">
    <name type="scientific">Araneus ventricosus</name>
    <name type="common">Orbweaver spider</name>
    <name type="synonym">Epeira ventricosa</name>
    <dbReference type="NCBI Taxonomy" id="182803"/>
    <lineage>
        <taxon>Eukaryota</taxon>
        <taxon>Metazoa</taxon>
        <taxon>Ecdysozoa</taxon>
        <taxon>Arthropoda</taxon>
        <taxon>Chelicerata</taxon>
        <taxon>Arachnida</taxon>
        <taxon>Araneae</taxon>
        <taxon>Araneomorphae</taxon>
        <taxon>Entelegynae</taxon>
        <taxon>Araneoidea</taxon>
        <taxon>Araneidae</taxon>
        <taxon>Araneus</taxon>
    </lineage>
</organism>
<dbReference type="PANTHER" id="PTHR24289">
    <property type="entry name" value="STEROID 17-ALPHA-HYDROXYLASE/17,20 LYASE"/>
    <property type="match status" value="1"/>
</dbReference>
<keyword evidence="7" id="KW-1133">Transmembrane helix</keyword>
<evidence type="ECO:0000256" key="4">
    <source>
        <dbReference type="ARBA" id="ARBA00023002"/>
    </source>
</evidence>
<comment type="caution">
    <text evidence="8">The sequence shown here is derived from an EMBL/GenBank/DDBJ whole genome shotgun (WGS) entry which is preliminary data.</text>
</comment>
<keyword evidence="9" id="KW-1185">Reference proteome</keyword>
<evidence type="ECO:0000256" key="6">
    <source>
        <dbReference type="ARBA" id="ARBA00023033"/>
    </source>
</evidence>
<evidence type="ECO:0000256" key="3">
    <source>
        <dbReference type="ARBA" id="ARBA00022723"/>
    </source>
</evidence>
<dbReference type="EMBL" id="BGPR01014499">
    <property type="protein sequence ID" value="GBN65478.1"/>
    <property type="molecule type" value="Genomic_DNA"/>
</dbReference>
<dbReference type="PANTHER" id="PTHR24289:SF1">
    <property type="entry name" value="STEROID 17-ALPHA-HYDROXYLASE_17,20 LYASE"/>
    <property type="match status" value="1"/>
</dbReference>
<proteinExistence type="inferred from homology"/>
<dbReference type="Proteomes" id="UP000499080">
    <property type="component" value="Unassembled WGS sequence"/>
</dbReference>